<dbReference type="GeneID" id="43640955"/>
<dbReference type="Proteomes" id="UP000325672">
    <property type="component" value="Unassembled WGS sequence"/>
</dbReference>
<proteinExistence type="predicted"/>
<organism evidence="1 2">
    <name type="scientific">Aspergillus pseudotamarii</name>
    <dbReference type="NCBI Taxonomy" id="132259"/>
    <lineage>
        <taxon>Eukaryota</taxon>
        <taxon>Fungi</taxon>
        <taxon>Dikarya</taxon>
        <taxon>Ascomycota</taxon>
        <taxon>Pezizomycotina</taxon>
        <taxon>Eurotiomycetes</taxon>
        <taxon>Eurotiomycetidae</taxon>
        <taxon>Eurotiales</taxon>
        <taxon>Aspergillaceae</taxon>
        <taxon>Aspergillus</taxon>
        <taxon>Aspergillus subgen. Circumdati</taxon>
    </lineage>
</organism>
<evidence type="ECO:0000313" key="1">
    <source>
        <dbReference type="EMBL" id="KAE8142053.1"/>
    </source>
</evidence>
<reference evidence="1 2" key="1">
    <citation type="submission" date="2019-04" db="EMBL/GenBank/DDBJ databases">
        <title>Friends and foes A comparative genomics study of 23 Aspergillus species from section Flavi.</title>
        <authorList>
            <consortium name="DOE Joint Genome Institute"/>
            <person name="Kjaerbolling I."/>
            <person name="Vesth T."/>
            <person name="Frisvad J.C."/>
            <person name="Nybo J.L."/>
            <person name="Theobald S."/>
            <person name="Kildgaard S."/>
            <person name="Isbrandt T."/>
            <person name="Kuo A."/>
            <person name="Sato A."/>
            <person name="Lyhne E.K."/>
            <person name="Kogle M.E."/>
            <person name="Wiebenga A."/>
            <person name="Kun R.S."/>
            <person name="Lubbers R.J."/>
            <person name="Makela M.R."/>
            <person name="Barry K."/>
            <person name="Chovatia M."/>
            <person name="Clum A."/>
            <person name="Daum C."/>
            <person name="Haridas S."/>
            <person name="He G."/>
            <person name="LaButti K."/>
            <person name="Lipzen A."/>
            <person name="Mondo S."/>
            <person name="Riley R."/>
            <person name="Salamov A."/>
            <person name="Simmons B.A."/>
            <person name="Magnuson J.K."/>
            <person name="Henrissat B."/>
            <person name="Mortensen U.H."/>
            <person name="Larsen T.O."/>
            <person name="Devries R.P."/>
            <person name="Grigoriev I.V."/>
            <person name="Machida M."/>
            <person name="Baker S.E."/>
            <person name="Andersen M.R."/>
        </authorList>
    </citation>
    <scope>NUCLEOTIDE SEQUENCE [LARGE SCALE GENOMIC DNA]</scope>
    <source>
        <strain evidence="1 2">CBS 117625</strain>
    </source>
</reference>
<keyword evidence="2" id="KW-1185">Reference proteome</keyword>
<name>A0A5N6T6U2_ASPPS</name>
<accession>A0A5N6T6U2</accession>
<evidence type="ECO:0000313" key="2">
    <source>
        <dbReference type="Proteomes" id="UP000325672"/>
    </source>
</evidence>
<dbReference type="RefSeq" id="XP_031918116.1">
    <property type="nucleotide sequence ID" value="XM_032056745.1"/>
</dbReference>
<sequence>MDYIIDPEGDMLLIVEECSGNLHLDLVQKESSTPAALPLGPTLDVQAVDELALIPTLPQFPSRLALDNVSSAANSGQPVVFAKTVMLKIRVSSKHLTLASSYFRQRLVPETADHRPVEKDVVPACVEDVDALLIMLDIIHGQTRKVPRLISFKKLFMIAVLVEHYECVEAMEAFAEVWTENLKGDIPLVYSEDLVKWIGIAWIFRLESLFQKTTRTAIRRCTGPISAMDVPIPLACGSWTQSHGTRGKLLVNRW</sequence>
<dbReference type="EMBL" id="ML743556">
    <property type="protein sequence ID" value="KAE8142053.1"/>
    <property type="molecule type" value="Genomic_DNA"/>
</dbReference>
<gene>
    <name evidence="1" type="ORF">BDV38DRAFT_268302</name>
</gene>
<evidence type="ECO:0008006" key="3">
    <source>
        <dbReference type="Google" id="ProtNLM"/>
    </source>
</evidence>
<dbReference type="AlphaFoldDB" id="A0A5N6T6U2"/>
<dbReference type="OrthoDB" id="5275938at2759"/>
<protein>
    <recommendedName>
        <fullName evidence="3">BTB domain-containing protein</fullName>
    </recommendedName>
</protein>